<evidence type="ECO:0000259" key="12">
    <source>
        <dbReference type="Pfam" id="PF22310"/>
    </source>
</evidence>
<proteinExistence type="predicted"/>
<feature type="domain" description="DD-carboxypeptidase/endopeptidase Mpg-like N-terminal" evidence="12">
    <location>
        <begin position="111"/>
        <end position="170"/>
    </location>
</feature>
<comment type="caution">
    <text evidence="13">The sequence shown here is derived from an EMBL/GenBank/DDBJ whole genome shotgun (WGS) entry which is preliminary data.</text>
</comment>
<dbReference type="Proteomes" id="UP000321933">
    <property type="component" value="Unassembled WGS sequence"/>
</dbReference>
<keyword evidence="9" id="KW-1133">Transmembrane helix</keyword>
<keyword evidence="7" id="KW-0482">Metalloprotease</keyword>
<dbReference type="InterPro" id="IPR045834">
    <property type="entry name" value="Csd3_N2"/>
</dbReference>
<organism evidence="13 14">
    <name type="scientific">Parahaliea aestuarii</name>
    <dbReference type="NCBI Taxonomy" id="1852021"/>
    <lineage>
        <taxon>Bacteria</taxon>
        <taxon>Pseudomonadati</taxon>
        <taxon>Pseudomonadota</taxon>
        <taxon>Gammaproteobacteria</taxon>
        <taxon>Cellvibrionales</taxon>
        <taxon>Halieaceae</taxon>
        <taxon>Parahaliea</taxon>
    </lineage>
</organism>
<reference evidence="13 14" key="1">
    <citation type="submission" date="2019-08" db="EMBL/GenBank/DDBJ databases">
        <title>Parahaliea maris sp. nov., isolated from the surface seawater.</title>
        <authorList>
            <person name="Liu Y."/>
        </authorList>
    </citation>
    <scope>NUCLEOTIDE SEQUENCE [LARGE SCALE GENOMIC DNA]</scope>
    <source>
        <strain evidence="13 14">S2-26</strain>
    </source>
</reference>
<dbReference type="PANTHER" id="PTHR21666">
    <property type="entry name" value="PEPTIDASE-RELATED"/>
    <property type="match status" value="1"/>
</dbReference>
<comment type="subcellular location">
    <subcellularLocation>
        <location evidence="2">Cell envelope</location>
    </subcellularLocation>
</comment>
<evidence type="ECO:0000313" key="13">
    <source>
        <dbReference type="EMBL" id="TXS89469.1"/>
    </source>
</evidence>
<feature type="compositionally biased region" description="Pro residues" evidence="8">
    <location>
        <begin position="80"/>
        <end position="95"/>
    </location>
</feature>
<keyword evidence="9" id="KW-0812">Transmembrane</keyword>
<feature type="region of interest" description="Disordered" evidence="8">
    <location>
        <begin position="1"/>
        <end position="21"/>
    </location>
</feature>
<dbReference type="GO" id="GO:0046872">
    <property type="term" value="F:metal ion binding"/>
    <property type="evidence" value="ECO:0007669"/>
    <property type="project" value="UniProtKB-KW"/>
</dbReference>
<keyword evidence="6" id="KW-0862">Zinc</keyword>
<feature type="transmembrane region" description="Helical" evidence="9">
    <location>
        <begin position="28"/>
        <end position="45"/>
    </location>
</feature>
<feature type="region of interest" description="Disordered" evidence="8">
    <location>
        <begin position="79"/>
        <end position="100"/>
    </location>
</feature>
<dbReference type="InterPro" id="IPR054512">
    <property type="entry name" value="NMB0315-like_N"/>
</dbReference>
<feature type="domain" description="Csd3-like second N-terminal" evidence="11">
    <location>
        <begin position="205"/>
        <end position="324"/>
    </location>
</feature>
<evidence type="ECO:0000256" key="3">
    <source>
        <dbReference type="ARBA" id="ARBA00022670"/>
    </source>
</evidence>
<dbReference type="Pfam" id="PF22310">
    <property type="entry name" value="NMB0315_dom_I"/>
    <property type="match status" value="1"/>
</dbReference>
<keyword evidence="5" id="KW-0378">Hydrolase</keyword>
<dbReference type="CDD" id="cd12797">
    <property type="entry name" value="M23_peptidase"/>
    <property type="match status" value="1"/>
</dbReference>
<evidence type="ECO:0000256" key="6">
    <source>
        <dbReference type="ARBA" id="ARBA00022833"/>
    </source>
</evidence>
<keyword evidence="9" id="KW-0472">Membrane</keyword>
<dbReference type="GO" id="GO:0030313">
    <property type="term" value="C:cell envelope"/>
    <property type="evidence" value="ECO:0007669"/>
    <property type="project" value="UniProtKB-SubCell"/>
</dbReference>
<evidence type="ECO:0000256" key="4">
    <source>
        <dbReference type="ARBA" id="ARBA00022723"/>
    </source>
</evidence>
<dbReference type="InterPro" id="IPR011055">
    <property type="entry name" value="Dup_hybrid_motif"/>
</dbReference>
<accession>A0A5C8ZPD5</accession>
<sequence length="484" mass="52034">MTKHAKPRGATASTANSRQQKLGQHKHFLAVAILTAGVAIAAGLTPGGSVKANREVAPESDSAEQAVERILGATAELAAPPSPAADSAPPPPESNPPAAVVAAAEPPAPAWIEETVRAGDNLSLIFKRAGYDNGDVHQVVYESPQGKELSRIYPGQTVAFLAGSDGKLGGVKHIVSPLESVTYLRSEDGTFAAERIIREPEVREAWASGEITSSLFMAGQDMGLSQVKILELANIFGGVIDFVLDPRKGDTIHVVYEEHYLDGEKYRDGDIVAASFTNQGETFTAYRYQDSVGDVSYYNADGVSMRKAFLMAPVDFTRISSNFNMKRLHPIYKTTRPHRGTDYAAPTGTPVFAAGDGRVIKSGYSRPNGNYVFIQHGDRYVTKYLHLHKKHVKQGQRVSQSDVIGTVGSTGAATGPHLHYEFLVDGTHRNPRTIHKELPKAKTLPQTEMAAFQQSIAPAAQQLASLQSGNRLALNQASADAGQR</sequence>
<dbReference type="InterPro" id="IPR050570">
    <property type="entry name" value="Cell_wall_metabolism_enzyme"/>
</dbReference>
<protein>
    <submittedName>
        <fullName evidence="13">Peptidoglycan DD-metalloendopeptidase family protein</fullName>
    </submittedName>
</protein>
<evidence type="ECO:0000259" key="10">
    <source>
        <dbReference type="Pfam" id="PF01551"/>
    </source>
</evidence>
<dbReference type="Gene3D" id="3.10.450.350">
    <property type="match status" value="2"/>
</dbReference>
<evidence type="ECO:0000256" key="7">
    <source>
        <dbReference type="ARBA" id="ARBA00023049"/>
    </source>
</evidence>
<dbReference type="SUPFAM" id="SSF51261">
    <property type="entry name" value="Duplicated hybrid motif"/>
    <property type="match status" value="1"/>
</dbReference>
<evidence type="ECO:0000313" key="14">
    <source>
        <dbReference type="Proteomes" id="UP000321933"/>
    </source>
</evidence>
<dbReference type="GO" id="GO:0004222">
    <property type="term" value="F:metalloendopeptidase activity"/>
    <property type="evidence" value="ECO:0007669"/>
    <property type="project" value="TreeGrafter"/>
</dbReference>
<dbReference type="InterPro" id="IPR016047">
    <property type="entry name" value="M23ase_b-sheet_dom"/>
</dbReference>
<dbReference type="FunFam" id="2.70.70.10:FF:000002">
    <property type="entry name" value="Murein DD-endopeptidase MepM"/>
    <property type="match status" value="1"/>
</dbReference>
<dbReference type="PANTHER" id="PTHR21666:SF288">
    <property type="entry name" value="CELL DIVISION PROTEIN YTFB"/>
    <property type="match status" value="1"/>
</dbReference>
<evidence type="ECO:0000259" key="11">
    <source>
        <dbReference type="Pfam" id="PF19425"/>
    </source>
</evidence>
<evidence type="ECO:0000256" key="5">
    <source>
        <dbReference type="ARBA" id="ARBA00022801"/>
    </source>
</evidence>
<evidence type="ECO:0000256" key="2">
    <source>
        <dbReference type="ARBA" id="ARBA00004196"/>
    </source>
</evidence>
<dbReference type="EMBL" id="VRYZ01000009">
    <property type="protein sequence ID" value="TXS89469.1"/>
    <property type="molecule type" value="Genomic_DNA"/>
</dbReference>
<keyword evidence="14" id="KW-1185">Reference proteome</keyword>
<dbReference type="OrthoDB" id="9805070at2"/>
<dbReference type="Pfam" id="PF19425">
    <property type="entry name" value="Csd3_N2"/>
    <property type="match status" value="1"/>
</dbReference>
<evidence type="ECO:0000256" key="1">
    <source>
        <dbReference type="ARBA" id="ARBA00001947"/>
    </source>
</evidence>
<dbReference type="Gene3D" id="2.70.70.10">
    <property type="entry name" value="Glucose Permease (Domain IIA)"/>
    <property type="match status" value="1"/>
</dbReference>
<keyword evidence="3" id="KW-0645">Protease</keyword>
<dbReference type="AlphaFoldDB" id="A0A5C8ZPD5"/>
<evidence type="ECO:0000256" key="8">
    <source>
        <dbReference type="SAM" id="MobiDB-lite"/>
    </source>
</evidence>
<gene>
    <name evidence="13" type="ORF">FVW59_18335</name>
</gene>
<feature type="compositionally biased region" description="Polar residues" evidence="8">
    <location>
        <begin position="11"/>
        <end position="21"/>
    </location>
</feature>
<dbReference type="Pfam" id="PF01551">
    <property type="entry name" value="Peptidase_M23"/>
    <property type="match status" value="1"/>
</dbReference>
<evidence type="ECO:0000256" key="9">
    <source>
        <dbReference type="SAM" id="Phobius"/>
    </source>
</evidence>
<feature type="domain" description="M23ase beta-sheet core" evidence="10">
    <location>
        <begin position="337"/>
        <end position="431"/>
    </location>
</feature>
<keyword evidence="4" id="KW-0479">Metal-binding</keyword>
<dbReference type="GO" id="GO:0006508">
    <property type="term" value="P:proteolysis"/>
    <property type="evidence" value="ECO:0007669"/>
    <property type="project" value="UniProtKB-KW"/>
</dbReference>
<name>A0A5C8ZPD5_9GAMM</name>
<comment type="cofactor">
    <cofactor evidence="1">
        <name>Zn(2+)</name>
        <dbReference type="ChEBI" id="CHEBI:29105"/>
    </cofactor>
</comment>